<organism evidence="10 11">
    <name type="scientific">Microvenator marinus</name>
    <dbReference type="NCBI Taxonomy" id="2600177"/>
    <lineage>
        <taxon>Bacteria</taxon>
        <taxon>Deltaproteobacteria</taxon>
        <taxon>Bradymonadales</taxon>
        <taxon>Microvenatoraceae</taxon>
        <taxon>Microvenator</taxon>
    </lineage>
</organism>
<dbReference type="InterPro" id="IPR001789">
    <property type="entry name" value="Sig_transdc_resp-reg_receiver"/>
</dbReference>
<feature type="modified residue" description="4-aspartylphosphate" evidence="4">
    <location>
        <position position="613"/>
    </location>
</feature>
<proteinExistence type="predicted"/>
<dbReference type="GO" id="GO:0000155">
    <property type="term" value="F:phosphorelay sensor kinase activity"/>
    <property type="evidence" value="ECO:0007669"/>
    <property type="project" value="InterPro"/>
</dbReference>
<dbReference type="CDD" id="cd00130">
    <property type="entry name" value="PAS"/>
    <property type="match status" value="1"/>
</dbReference>
<dbReference type="SMART" id="SM00387">
    <property type="entry name" value="HATPase_c"/>
    <property type="match status" value="1"/>
</dbReference>
<dbReference type="PRINTS" id="PR00344">
    <property type="entry name" value="BCTRLSENSOR"/>
</dbReference>
<feature type="transmembrane region" description="Helical" evidence="5">
    <location>
        <begin position="169"/>
        <end position="192"/>
    </location>
</feature>
<evidence type="ECO:0000256" key="1">
    <source>
        <dbReference type="ARBA" id="ARBA00000085"/>
    </source>
</evidence>
<gene>
    <name evidence="10" type="ORF">FRD01_20390</name>
</gene>
<dbReference type="Pfam" id="PF00072">
    <property type="entry name" value="Response_reg"/>
    <property type="match status" value="1"/>
</dbReference>
<sequence length="678" mass="74771">MAPQLAGAAALQFSVALVLFNLYLREHSEYLKWWSISYSLSALRHILGVLFIYTGAEFTNVGMHLTLIFAGVFLLHGTALLAGAQNLKWWFSLGLLVSGWMLVGSNLEWSFLTVTMPVFLFRGFTDLLAGIVLLRSVKARGLGKWVASASFILWGFHRFNYPFLRPLDWFAPWGFALASVLGVVTGLGLLVLHYDRAKAEGEASEASFRDMFENALDGYIRNDRQGVILAANPALVAMLGYSSEAELLAKNLRDDIWESPQDWAYIRDVDGVVDGLEAKWRKRDGRLIHVVIRVRQVVRDHVEYFEGSVRDLTENRMLEEQLELGRRLEAVGRLAGGVAHDFNNILTAVLSGVDMMEHELAQGRDPTEDLEAIRVAAMRAAELSNQLLAFSRADGGKVVPVQVSATLRTLELMLTRILPRDVELNITIASEDWVMAQGGALERVLLNLAVNAQDAMPGGGRLEISVGPHSDGVICLKVSDTGEGIDAGLLNSIFEPYFTTKGDEGTGLGLFNVYRIIDSMGGEIRVESSKDAGTTFEMLLPTCIPPDDDGKLPEVEVDGESRCVMVVEDKEIVRRSLVATLKSANFQVVAASSAEEAKAILEEGREIDLLISDIMMEGASGVELVEELRDVRPEIPYLLISGFVSDELRRRILDSQNFLSKPFGARTLLERVGLLLGE</sequence>
<dbReference type="SMART" id="SM00448">
    <property type="entry name" value="REC"/>
    <property type="match status" value="1"/>
</dbReference>
<dbReference type="OrthoDB" id="5290456at2"/>
<dbReference type="PROSITE" id="PS50110">
    <property type="entry name" value="RESPONSE_REGULATORY"/>
    <property type="match status" value="1"/>
</dbReference>
<dbReference type="Gene3D" id="3.40.50.2300">
    <property type="match status" value="1"/>
</dbReference>
<dbReference type="InterPro" id="IPR000014">
    <property type="entry name" value="PAS"/>
</dbReference>
<evidence type="ECO:0000313" key="11">
    <source>
        <dbReference type="Proteomes" id="UP000321595"/>
    </source>
</evidence>
<dbReference type="InterPro" id="IPR011006">
    <property type="entry name" value="CheY-like_superfamily"/>
</dbReference>
<keyword evidence="11" id="KW-1185">Reference proteome</keyword>
<comment type="catalytic activity">
    <reaction evidence="1">
        <text>ATP + protein L-histidine = ADP + protein N-phospho-L-histidine.</text>
        <dbReference type="EC" id="2.7.13.3"/>
    </reaction>
</comment>
<keyword evidence="5" id="KW-1133">Transmembrane helix</keyword>
<dbReference type="KEGG" id="bbae:FRD01_20390"/>
<feature type="domain" description="Response regulatory" evidence="7">
    <location>
        <begin position="563"/>
        <end position="676"/>
    </location>
</feature>
<dbReference type="NCBIfam" id="TIGR00229">
    <property type="entry name" value="sensory_box"/>
    <property type="match status" value="1"/>
</dbReference>
<dbReference type="InterPro" id="IPR003594">
    <property type="entry name" value="HATPase_dom"/>
</dbReference>
<dbReference type="Pfam" id="PF02518">
    <property type="entry name" value="HATPase_c"/>
    <property type="match status" value="1"/>
</dbReference>
<evidence type="ECO:0000256" key="3">
    <source>
        <dbReference type="ARBA" id="ARBA00022553"/>
    </source>
</evidence>
<dbReference type="SMART" id="SM00388">
    <property type="entry name" value="HisKA"/>
    <property type="match status" value="1"/>
</dbReference>
<dbReference type="PANTHER" id="PTHR43065:SF42">
    <property type="entry name" value="TWO-COMPONENT SENSOR PPRA"/>
    <property type="match status" value="1"/>
</dbReference>
<dbReference type="EMBL" id="CP042467">
    <property type="protein sequence ID" value="QED29552.1"/>
    <property type="molecule type" value="Genomic_DNA"/>
</dbReference>
<protein>
    <recommendedName>
        <fullName evidence="2">histidine kinase</fullName>
        <ecNumber evidence="2">2.7.13.3</ecNumber>
    </recommendedName>
</protein>
<dbReference type="RefSeq" id="WP_146962785.1">
    <property type="nucleotide sequence ID" value="NZ_CP042467.1"/>
</dbReference>
<feature type="domain" description="PAC" evidence="9">
    <location>
        <begin position="274"/>
        <end position="324"/>
    </location>
</feature>
<dbReference type="SUPFAM" id="SSF47384">
    <property type="entry name" value="Homodimeric domain of signal transducing histidine kinase"/>
    <property type="match status" value="1"/>
</dbReference>
<feature type="transmembrane region" description="Helical" evidence="5">
    <location>
        <begin position="89"/>
        <end position="105"/>
    </location>
</feature>
<dbReference type="SUPFAM" id="SSF52172">
    <property type="entry name" value="CheY-like"/>
    <property type="match status" value="1"/>
</dbReference>
<evidence type="ECO:0000256" key="5">
    <source>
        <dbReference type="SAM" id="Phobius"/>
    </source>
</evidence>
<dbReference type="InterPro" id="IPR000700">
    <property type="entry name" value="PAS-assoc_C"/>
</dbReference>
<feature type="domain" description="PAS" evidence="8">
    <location>
        <begin position="204"/>
        <end position="244"/>
    </location>
</feature>
<dbReference type="EC" id="2.7.13.3" evidence="2"/>
<keyword evidence="3 4" id="KW-0597">Phosphoprotein</keyword>
<dbReference type="PROSITE" id="PS50113">
    <property type="entry name" value="PAC"/>
    <property type="match status" value="1"/>
</dbReference>
<feature type="domain" description="Histidine kinase" evidence="6">
    <location>
        <begin position="337"/>
        <end position="544"/>
    </location>
</feature>
<dbReference type="AlphaFoldDB" id="A0A5B8XUF0"/>
<dbReference type="SUPFAM" id="SSF55874">
    <property type="entry name" value="ATPase domain of HSP90 chaperone/DNA topoisomerase II/histidine kinase"/>
    <property type="match status" value="1"/>
</dbReference>
<accession>A0A5B8XUF0</accession>
<dbReference type="Gene3D" id="1.10.287.130">
    <property type="match status" value="1"/>
</dbReference>
<keyword evidence="5" id="KW-0812">Transmembrane</keyword>
<dbReference type="InterPro" id="IPR035965">
    <property type="entry name" value="PAS-like_dom_sf"/>
</dbReference>
<dbReference type="PROSITE" id="PS50112">
    <property type="entry name" value="PAS"/>
    <property type="match status" value="1"/>
</dbReference>
<dbReference type="PROSITE" id="PS50109">
    <property type="entry name" value="HIS_KIN"/>
    <property type="match status" value="1"/>
</dbReference>
<evidence type="ECO:0000313" key="10">
    <source>
        <dbReference type="EMBL" id="QED29552.1"/>
    </source>
</evidence>
<dbReference type="Pfam" id="PF13426">
    <property type="entry name" value="PAS_9"/>
    <property type="match status" value="1"/>
</dbReference>
<reference evidence="10 11" key="1">
    <citation type="submission" date="2019-08" db="EMBL/GenBank/DDBJ databases">
        <authorList>
            <person name="Liang Q."/>
        </authorList>
    </citation>
    <scope>NUCLEOTIDE SEQUENCE [LARGE SCALE GENOMIC DNA]</scope>
    <source>
        <strain evidence="10 11">V1718</strain>
    </source>
</reference>
<dbReference type="Proteomes" id="UP000321595">
    <property type="component" value="Chromosome"/>
</dbReference>
<evidence type="ECO:0000256" key="4">
    <source>
        <dbReference type="PROSITE-ProRule" id="PRU00169"/>
    </source>
</evidence>
<dbReference type="InterPro" id="IPR004358">
    <property type="entry name" value="Sig_transdc_His_kin-like_C"/>
</dbReference>
<dbReference type="PANTHER" id="PTHR43065">
    <property type="entry name" value="SENSOR HISTIDINE KINASE"/>
    <property type="match status" value="1"/>
</dbReference>
<evidence type="ECO:0000259" key="6">
    <source>
        <dbReference type="PROSITE" id="PS50109"/>
    </source>
</evidence>
<dbReference type="Gene3D" id="3.30.450.20">
    <property type="entry name" value="PAS domain"/>
    <property type="match status" value="1"/>
</dbReference>
<evidence type="ECO:0000259" key="7">
    <source>
        <dbReference type="PROSITE" id="PS50110"/>
    </source>
</evidence>
<name>A0A5B8XUF0_9DELT</name>
<dbReference type="SUPFAM" id="SSF55785">
    <property type="entry name" value="PYP-like sensor domain (PAS domain)"/>
    <property type="match status" value="1"/>
</dbReference>
<keyword evidence="5" id="KW-0472">Membrane</keyword>
<dbReference type="CDD" id="cd00082">
    <property type="entry name" value="HisKA"/>
    <property type="match status" value="1"/>
</dbReference>
<dbReference type="InterPro" id="IPR036890">
    <property type="entry name" value="HATPase_C_sf"/>
</dbReference>
<evidence type="ECO:0000259" key="8">
    <source>
        <dbReference type="PROSITE" id="PS50112"/>
    </source>
</evidence>
<feature type="transmembrane region" description="Helical" evidence="5">
    <location>
        <begin position="62"/>
        <end position="82"/>
    </location>
</feature>
<dbReference type="InterPro" id="IPR036097">
    <property type="entry name" value="HisK_dim/P_sf"/>
</dbReference>
<dbReference type="InterPro" id="IPR005467">
    <property type="entry name" value="His_kinase_dom"/>
</dbReference>
<dbReference type="Gene3D" id="3.30.565.10">
    <property type="entry name" value="Histidine kinase-like ATPase, C-terminal domain"/>
    <property type="match status" value="1"/>
</dbReference>
<evidence type="ECO:0000256" key="2">
    <source>
        <dbReference type="ARBA" id="ARBA00012438"/>
    </source>
</evidence>
<dbReference type="Pfam" id="PF00512">
    <property type="entry name" value="HisKA"/>
    <property type="match status" value="1"/>
</dbReference>
<evidence type="ECO:0000259" key="9">
    <source>
        <dbReference type="PROSITE" id="PS50113"/>
    </source>
</evidence>
<feature type="transmembrane region" description="Helical" evidence="5">
    <location>
        <begin position="36"/>
        <end position="56"/>
    </location>
</feature>
<dbReference type="InterPro" id="IPR003661">
    <property type="entry name" value="HisK_dim/P_dom"/>
</dbReference>
<feature type="transmembrane region" description="Helical" evidence="5">
    <location>
        <begin position="6"/>
        <end position="24"/>
    </location>
</feature>